<keyword evidence="10 14" id="KW-0067">ATP-binding</keyword>
<evidence type="ECO:0000256" key="6">
    <source>
        <dbReference type="ARBA" id="ARBA00022695"/>
    </source>
</evidence>
<dbReference type="AlphaFoldDB" id="A0A844FLU6"/>
<evidence type="ECO:0000313" key="17">
    <source>
        <dbReference type="Proteomes" id="UP000452141"/>
    </source>
</evidence>
<dbReference type="SUPFAM" id="SSF82114">
    <property type="entry name" value="Riboflavin kinase-like"/>
    <property type="match status" value="1"/>
</dbReference>
<accession>A0A844FLU6</accession>
<dbReference type="InterPro" id="IPR023465">
    <property type="entry name" value="Riboflavin_kinase_dom_sf"/>
</dbReference>
<dbReference type="UniPathway" id="UPA00276">
    <property type="reaction ID" value="UER00406"/>
</dbReference>
<keyword evidence="9 14" id="KW-0274">FAD</keyword>
<dbReference type="PANTHER" id="PTHR22749:SF6">
    <property type="entry name" value="RIBOFLAVIN KINASE"/>
    <property type="match status" value="1"/>
</dbReference>
<dbReference type="Pfam" id="PF01687">
    <property type="entry name" value="Flavokinase"/>
    <property type="match status" value="1"/>
</dbReference>
<evidence type="ECO:0000259" key="15">
    <source>
        <dbReference type="SMART" id="SM00904"/>
    </source>
</evidence>
<comment type="similarity">
    <text evidence="14">Belongs to the ribF family.</text>
</comment>
<dbReference type="EC" id="2.7.7.2" evidence="14"/>
<comment type="caution">
    <text evidence="16">The sequence shown here is derived from an EMBL/GenBank/DDBJ whole genome shotgun (WGS) entry which is preliminary data.</text>
</comment>
<evidence type="ECO:0000256" key="3">
    <source>
        <dbReference type="ARBA" id="ARBA00022630"/>
    </source>
</evidence>
<dbReference type="PANTHER" id="PTHR22749">
    <property type="entry name" value="RIBOFLAVIN KINASE/FMN ADENYLYLTRANSFERASE"/>
    <property type="match status" value="1"/>
</dbReference>
<evidence type="ECO:0000256" key="12">
    <source>
        <dbReference type="ARBA" id="ARBA00047880"/>
    </source>
</evidence>
<dbReference type="FunFam" id="3.40.50.620:FF:000021">
    <property type="entry name" value="Riboflavin biosynthesis protein"/>
    <property type="match status" value="1"/>
</dbReference>
<comment type="pathway">
    <text evidence="2 14">Cofactor biosynthesis; FMN biosynthesis; FMN from riboflavin (ATP route): step 1/1.</text>
</comment>
<evidence type="ECO:0000256" key="4">
    <source>
        <dbReference type="ARBA" id="ARBA00022643"/>
    </source>
</evidence>
<proteinExistence type="inferred from homology"/>
<evidence type="ECO:0000256" key="5">
    <source>
        <dbReference type="ARBA" id="ARBA00022679"/>
    </source>
</evidence>
<protein>
    <recommendedName>
        <fullName evidence="14">Riboflavin biosynthesis protein</fullName>
    </recommendedName>
    <domain>
        <recommendedName>
            <fullName evidence="14">Riboflavin kinase</fullName>
            <ecNumber evidence="14">2.7.1.26</ecNumber>
        </recommendedName>
        <alternativeName>
            <fullName evidence="14">Flavokinase</fullName>
        </alternativeName>
    </domain>
    <domain>
        <recommendedName>
            <fullName evidence="14">FMN adenylyltransferase</fullName>
            <ecNumber evidence="14">2.7.7.2</ecNumber>
        </recommendedName>
        <alternativeName>
            <fullName evidence="14">FAD pyrophosphorylase</fullName>
        </alternativeName>
        <alternativeName>
            <fullName evidence="14">FAD synthase</fullName>
        </alternativeName>
    </domain>
</protein>
<feature type="domain" description="Riboflavin kinase" evidence="15">
    <location>
        <begin position="181"/>
        <end position="306"/>
    </location>
</feature>
<dbReference type="InterPro" id="IPR014729">
    <property type="entry name" value="Rossmann-like_a/b/a_fold"/>
</dbReference>
<evidence type="ECO:0000256" key="1">
    <source>
        <dbReference type="ARBA" id="ARBA00004726"/>
    </source>
</evidence>
<evidence type="ECO:0000256" key="14">
    <source>
        <dbReference type="PIRNR" id="PIRNR004491"/>
    </source>
</evidence>
<evidence type="ECO:0000256" key="8">
    <source>
        <dbReference type="ARBA" id="ARBA00022777"/>
    </source>
</evidence>
<keyword evidence="5 14" id="KW-0808">Transferase</keyword>
<dbReference type="InterPro" id="IPR002606">
    <property type="entry name" value="Riboflavin_kinase_bac"/>
</dbReference>
<dbReference type="NCBIfam" id="TIGR00125">
    <property type="entry name" value="cyt_tran_rel"/>
    <property type="match status" value="1"/>
</dbReference>
<evidence type="ECO:0000256" key="13">
    <source>
        <dbReference type="ARBA" id="ARBA00049494"/>
    </source>
</evidence>
<evidence type="ECO:0000256" key="10">
    <source>
        <dbReference type="ARBA" id="ARBA00022840"/>
    </source>
</evidence>
<dbReference type="GO" id="GO:0008531">
    <property type="term" value="F:riboflavin kinase activity"/>
    <property type="evidence" value="ECO:0007669"/>
    <property type="project" value="UniProtKB-UniRule"/>
</dbReference>
<reference evidence="16 17" key="1">
    <citation type="submission" date="2019-08" db="EMBL/GenBank/DDBJ databases">
        <title>In-depth cultivation of the pig gut microbiome towards novel bacterial diversity and tailored functional studies.</title>
        <authorList>
            <person name="Wylensek D."/>
            <person name="Hitch T.C.A."/>
            <person name="Clavel T."/>
        </authorList>
    </citation>
    <scope>NUCLEOTIDE SEQUENCE [LARGE SCALE GENOMIC DNA]</scope>
    <source>
        <strain evidence="16 17">WCA-470BD-2E</strain>
    </source>
</reference>
<keyword evidence="7 14" id="KW-0547">Nucleotide-binding</keyword>
<dbReference type="Gene3D" id="2.40.30.30">
    <property type="entry name" value="Riboflavin kinase-like"/>
    <property type="match status" value="1"/>
</dbReference>
<dbReference type="SMART" id="SM00904">
    <property type="entry name" value="Flavokinase"/>
    <property type="match status" value="1"/>
</dbReference>
<dbReference type="Proteomes" id="UP000452141">
    <property type="component" value="Unassembled WGS sequence"/>
</dbReference>
<comment type="catalytic activity">
    <reaction evidence="12 14">
        <text>riboflavin + ATP = FMN + ADP + H(+)</text>
        <dbReference type="Rhea" id="RHEA:14357"/>
        <dbReference type="ChEBI" id="CHEBI:15378"/>
        <dbReference type="ChEBI" id="CHEBI:30616"/>
        <dbReference type="ChEBI" id="CHEBI:57986"/>
        <dbReference type="ChEBI" id="CHEBI:58210"/>
        <dbReference type="ChEBI" id="CHEBI:456216"/>
        <dbReference type="EC" id="2.7.1.26"/>
    </reaction>
</comment>
<evidence type="ECO:0000256" key="11">
    <source>
        <dbReference type="ARBA" id="ARBA00023268"/>
    </source>
</evidence>
<dbReference type="GO" id="GO:0003919">
    <property type="term" value="F:FMN adenylyltransferase activity"/>
    <property type="evidence" value="ECO:0007669"/>
    <property type="project" value="UniProtKB-UniRule"/>
</dbReference>
<keyword evidence="8 14" id="KW-0418">Kinase</keyword>
<evidence type="ECO:0000313" key="16">
    <source>
        <dbReference type="EMBL" id="MST79245.1"/>
    </source>
</evidence>
<comment type="catalytic activity">
    <reaction evidence="13 14">
        <text>FMN + ATP + H(+) = FAD + diphosphate</text>
        <dbReference type="Rhea" id="RHEA:17237"/>
        <dbReference type="ChEBI" id="CHEBI:15378"/>
        <dbReference type="ChEBI" id="CHEBI:30616"/>
        <dbReference type="ChEBI" id="CHEBI:33019"/>
        <dbReference type="ChEBI" id="CHEBI:57692"/>
        <dbReference type="ChEBI" id="CHEBI:58210"/>
        <dbReference type="EC" id="2.7.7.2"/>
    </reaction>
</comment>
<sequence length="310" mass="35285">MINTSYPIKEPLTKSKVVLALGFFDGVHIGHQKLIKEAKAIADEKDLPLMVMTFDRHPKEVYAGVKNFDYLTSPSEKAYEMAKIGVDYLVMIKFTKEFSKLPPQVFVDDIIVKLRTDTVVAGFDYSYGPKDVANMENLPKFAKGRFEIKVIPKQIFEGKKIGSTEIRIAIKDGNLLLAEELLGHPYATTGKVVHGFRNGHKLGYPTANLQLEAPKVLPKIGVYATMTRVGDTWYESMTSVGYNVMFNDEKQIFIESNLFDFDQDIYGQEITIAWYKYLRDEMKFDDLDGLIDQLAKDRKATEAYFDQQAE</sequence>
<organism evidence="16 17">
    <name type="scientific">Lactobacillus equicursoris</name>
    <dbReference type="NCBI Taxonomy" id="420645"/>
    <lineage>
        <taxon>Bacteria</taxon>
        <taxon>Bacillati</taxon>
        <taxon>Bacillota</taxon>
        <taxon>Bacilli</taxon>
        <taxon>Lactobacillales</taxon>
        <taxon>Lactobacillaceae</taxon>
        <taxon>Lactobacillus</taxon>
    </lineage>
</organism>
<dbReference type="SUPFAM" id="SSF52374">
    <property type="entry name" value="Nucleotidylyl transferase"/>
    <property type="match status" value="1"/>
</dbReference>
<evidence type="ECO:0000256" key="9">
    <source>
        <dbReference type="ARBA" id="ARBA00022827"/>
    </source>
</evidence>
<dbReference type="NCBIfam" id="NF004162">
    <property type="entry name" value="PRK05627.1-5"/>
    <property type="match status" value="1"/>
</dbReference>
<dbReference type="Pfam" id="PF06574">
    <property type="entry name" value="FAD_syn"/>
    <property type="match status" value="1"/>
</dbReference>
<dbReference type="EC" id="2.7.1.26" evidence="14"/>
<dbReference type="PIRSF" id="PIRSF004491">
    <property type="entry name" value="FAD_Synth"/>
    <property type="match status" value="1"/>
</dbReference>
<dbReference type="GO" id="GO:0005524">
    <property type="term" value="F:ATP binding"/>
    <property type="evidence" value="ECO:0007669"/>
    <property type="project" value="UniProtKB-UniRule"/>
</dbReference>
<dbReference type="GO" id="GO:0006747">
    <property type="term" value="P:FAD biosynthetic process"/>
    <property type="evidence" value="ECO:0007669"/>
    <property type="project" value="UniProtKB-UniRule"/>
</dbReference>
<dbReference type="EMBL" id="VUMW01000003">
    <property type="protein sequence ID" value="MST79245.1"/>
    <property type="molecule type" value="Genomic_DNA"/>
</dbReference>
<dbReference type="NCBIfam" id="TIGR00083">
    <property type="entry name" value="ribF"/>
    <property type="match status" value="1"/>
</dbReference>
<comment type="pathway">
    <text evidence="1 14">Cofactor biosynthesis; FAD biosynthesis; FAD from FMN: step 1/1.</text>
</comment>
<dbReference type="Gene3D" id="3.40.50.620">
    <property type="entry name" value="HUPs"/>
    <property type="match status" value="1"/>
</dbReference>
<keyword evidence="11" id="KW-0511">Multifunctional enzyme</keyword>
<dbReference type="CDD" id="cd02064">
    <property type="entry name" value="FAD_synthetase_N"/>
    <property type="match status" value="1"/>
</dbReference>
<keyword evidence="6 14" id="KW-0548">Nucleotidyltransferase</keyword>
<gene>
    <name evidence="16" type="primary">ribF</name>
    <name evidence="16" type="ORF">FYJ61_01850</name>
</gene>
<dbReference type="InterPro" id="IPR004821">
    <property type="entry name" value="Cyt_trans-like"/>
</dbReference>
<dbReference type="GO" id="GO:0009231">
    <property type="term" value="P:riboflavin biosynthetic process"/>
    <property type="evidence" value="ECO:0007669"/>
    <property type="project" value="InterPro"/>
</dbReference>
<dbReference type="GO" id="GO:0009398">
    <property type="term" value="P:FMN biosynthetic process"/>
    <property type="evidence" value="ECO:0007669"/>
    <property type="project" value="UniProtKB-UniRule"/>
</dbReference>
<keyword evidence="3 14" id="KW-0285">Flavoprotein</keyword>
<dbReference type="InterPro" id="IPR023468">
    <property type="entry name" value="Riboflavin_kinase"/>
</dbReference>
<dbReference type="InterPro" id="IPR015865">
    <property type="entry name" value="Riboflavin_kinase_bac/euk"/>
</dbReference>
<evidence type="ECO:0000256" key="7">
    <source>
        <dbReference type="ARBA" id="ARBA00022741"/>
    </source>
</evidence>
<name>A0A844FLU6_9LACO</name>
<dbReference type="InterPro" id="IPR015864">
    <property type="entry name" value="FAD_synthase"/>
</dbReference>
<evidence type="ECO:0000256" key="2">
    <source>
        <dbReference type="ARBA" id="ARBA00005201"/>
    </source>
</evidence>
<keyword evidence="4 14" id="KW-0288">FMN</keyword>
<dbReference type="UniPathway" id="UPA00277">
    <property type="reaction ID" value="UER00407"/>
</dbReference>